<dbReference type="OrthoDB" id="7169664at2"/>
<dbReference type="Pfam" id="PF09898">
    <property type="entry name" value="DUF2125"/>
    <property type="match status" value="1"/>
</dbReference>
<dbReference type="STRING" id="429728.SAMN05216456_2730"/>
<dbReference type="InterPro" id="IPR018666">
    <property type="entry name" value="DUF2125"/>
</dbReference>
<proteinExistence type="predicted"/>
<organism evidence="1 2">
    <name type="scientific">Devosia crocina</name>
    <dbReference type="NCBI Taxonomy" id="429728"/>
    <lineage>
        <taxon>Bacteria</taxon>
        <taxon>Pseudomonadati</taxon>
        <taxon>Pseudomonadota</taxon>
        <taxon>Alphaproteobacteria</taxon>
        <taxon>Hyphomicrobiales</taxon>
        <taxon>Devosiaceae</taxon>
        <taxon>Devosia</taxon>
    </lineage>
</organism>
<protein>
    <recommendedName>
        <fullName evidence="3">DUF2125 domain-containing protein</fullName>
    </recommendedName>
</protein>
<dbReference type="EMBL" id="FPCK01000003">
    <property type="protein sequence ID" value="SFV37064.1"/>
    <property type="molecule type" value="Genomic_DNA"/>
</dbReference>
<dbReference type="Proteomes" id="UP000199074">
    <property type="component" value="Unassembled WGS sequence"/>
</dbReference>
<sequence length="323" mass="33871">MKKRIIILGAVILVVVLGASAAWLYAASLVRTEVERLALADGETSPQLTCGTIDISGYPFAFDIACADAVVVSGDVMARVPALRVSAMVYNPTHLLAGATGPAEISDAFTGQRTALAWSGLEASLRLTGMRIARLSVVADDLAWTDMLFGDTTLASSPHAELHLLDMPELYDGDRQLAALALYLRADALAVPGLAIAGTALEVEAEMTGLPDDLTRLGATPFLPTWQQSGGTLKLVSIQARNDEADLTASGELALDAAGRPNGTITIDSQGVAERIGPMIEEPFRTLVLGVPGEDGRHANQLNFNNGTLSSGLIPITSIPPLF</sequence>
<reference evidence="1 2" key="1">
    <citation type="submission" date="2016-10" db="EMBL/GenBank/DDBJ databases">
        <authorList>
            <person name="de Groot N.N."/>
        </authorList>
    </citation>
    <scope>NUCLEOTIDE SEQUENCE [LARGE SCALE GENOMIC DNA]</scope>
    <source>
        <strain evidence="1 2">IPL20</strain>
    </source>
</reference>
<evidence type="ECO:0000313" key="2">
    <source>
        <dbReference type="Proteomes" id="UP000199074"/>
    </source>
</evidence>
<accession>A0A1I7NQU6</accession>
<dbReference type="RefSeq" id="WP_092425493.1">
    <property type="nucleotide sequence ID" value="NZ_FPCK01000003.1"/>
</dbReference>
<name>A0A1I7NQU6_9HYPH</name>
<evidence type="ECO:0000313" key="1">
    <source>
        <dbReference type="EMBL" id="SFV37064.1"/>
    </source>
</evidence>
<dbReference type="AlphaFoldDB" id="A0A1I7NQU6"/>
<keyword evidence="2" id="KW-1185">Reference proteome</keyword>
<gene>
    <name evidence="1" type="ORF">SAMN05216456_2730</name>
</gene>
<evidence type="ECO:0008006" key="3">
    <source>
        <dbReference type="Google" id="ProtNLM"/>
    </source>
</evidence>